<protein>
    <submittedName>
        <fullName evidence="2">Uncharacterized protein</fullName>
    </submittedName>
</protein>
<evidence type="ECO:0000313" key="3">
    <source>
        <dbReference type="Proteomes" id="UP000308349"/>
    </source>
</evidence>
<comment type="caution">
    <text evidence="2">The sequence shown here is derived from an EMBL/GenBank/DDBJ whole genome shotgun (WGS) entry which is preliminary data.</text>
</comment>
<organism evidence="2 3">
    <name type="scientific">Nocardia cyriacigeorgica</name>
    <dbReference type="NCBI Taxonomy" id="135487"/>
    <lineage>
        <taxon>Bacteria</taxon>
        <taxon>Bacillati</taxon>
        <taxon>Actinomycetota</taxon>
        <taxon>Actinomycetes</taxon>
        <taxon>Mycobacteriales</taxon>
        <taxon>Nocardiaceae</taxon>
        <taxon>Nocardia</taxon>
    </lineage>
</organism>
<dbReference type="AlphaFoldDB" id="A0A5R8P9E6"/>
<reference evidence="2 3" key="1">
    <citation type="submission" date="2019-05" db="EMBL/GenBank/DDBJ databases">
        <title>Genomes sequences of two Nocardia cyriacigeorgica environmental isolates, type strains Nocardia asteroides ATCC 19247 and Nocardia cyriacigeorgica DSM 44484.</title>
        <authorList>
            <person name="Vautrin F."/>
            <person name="Bergeron E."/>
            <person name="Dubost A."/>
            <person name="Abrouk D."/>
            <person name="Rodriguez Nava V."/>
            <person name="Pujic P."/>
        </authorList>
    </citation>
    <scope>NUCLEOTIDE SEQUENCE [LARGE SCALE GENOMIC DNA]</scope>
    <source>
        <strain evidence="2 3">EML 1456</strain>
    </source>
</reference>
<proteinExistence type="predicted"/>
<gene>
    <name evidence="2" type="ORF">FEK35_22940</name>
</gene>
<name>A0A5R8P9E6_9NOCA</name>
<dbReference type="Proteomes" id="UP000308349">
    <property type="component" value="Unassembled WGS sequence"/>
</dbReference>
<feature type="region of interest" description="Disordered" evidence="1">
    <location>
        <begin position="17"/>
        <end position="44"/>
    </location>
</feature>
<evidence type="ECO:0000313" key="2">
    <source>
        <dbReference type="EMBL" id="TLG01917.1"/>
    </source>
</evidence>
<sequence>MLLEAVAATTIGGHEFTGGASTIRPGRSRQQGLRIGGDSVRRDDQQNETLAVEVHDTDGVAAQISVSVQTNRMPAEHRAPRGRLPGVQAVHDAVDAIGSIGQ</sequence>
<evidence type="ECO:0000256" key="1">
    <source>
        <dbReference type="SAM" id="MobiDB-lite"/>
    </source>
</evidence>
<dbReference type="EMBL" id="VBUU01000028">
    <property type="protein sequence ID" value="TLG01917.1"/>
    <property type="molecule type" value="Genomic_DNA"/>
</dbReference>
<accession>A0A5R8P9E6</accession>